<gene>
    <name evidence="1" type="ORF">DFSSTS7063_00926</name>
</gene>
<sequence length="68" mass="7553">MEASIAIVNTSEADCPMISKFTFGRWKAGSELLIVYKSPMVFAFHGRNFTITIPAITAIRDPGIFLKM</sequence>
<name>A0A564T046_9FIRM</name>
<dbReference type="EMBL" id="CABHNI010000018">
    <property type="protein sequence ID" value="VUX00419.1"/>
    <property type="molecule type" value="Genomic_DNA"/>
</dbReference>
<dbReference type="Proteomes" id="UP000358366">
    <property type="component" value="Unassembled WGS sequence"/>
</dbReference>
<reference evidence="1 2" key="1">
    <citation type="submission" date="2019-07" db="EMBL/GenBank/DDBJ databases">
        <authorList>
            <person name="Hibberd C M."/>
            <person name="Gehrig L. J."/>
            <person name="Chang H.-W."/>
            <person name="Venkatesh S."/>
        </authorList>
    </citation>
    <scope>NUCLEOTIDE SEQUENCE [LARGE SCALE GENOMIC DNA]</scope>
    <source>
        <strain evidence="1">Dorea_formicigenerans_SSTS_Bg7063</strain>
    </source>
</reference>
<evidence type="ECO:0000313" key="1">
    <source>
        <dbReference type="EMBL" id="VUX00419.1"/>
    </source>
</evidence>
<dbReference type="AlphaFoldDB" id="A0A564T046"/>
<accession>A0A564T046</accession>
<organism evidence="1 2">
    <name type="scientific">Dorea formicigenerans</name>
    <dbReference type="NCBI Taxonomy" id="39486"/>
    <lineage>
        <taxon>Bacteria</taxon>
        <taxon>Bacillati</taxon>
        <taxon>Bacillota</taxon>
        <taxon>Clostridia</taxon>
        <taxon>Lachnospirales</taxon>
        <taxon>Lachnospiraceae</taxon>
        <taxon>Dorea</taxon>
    </lineage>
</organism>
<evidence type="ECO:0000313" key="2">
    <source>
        <dbReference type="Proteomes" id="UP000358366"/>
    </source>
</evidence>
<proteinExistence type="predicted"/>
<protein>
    <submittedName>
        <fullName evidence="1">Uncharacterized protein</fullName>
    </submittedName>
</protein>